<feature type="transmembrane region" description="Helical" evidence="14">
    <location>
        <begin position="217"/>
        <end position="238"/>
    </location>
</feature>
<evidence type="ECO:0000256" key="11">
    <source>
        <dbReference type="ARBA" id="ARBA00032707"/>
    </source>
</evidence>
<accession>A0A1W0CYV7</accession>
<dbReference type="PANTHER" id="PTHR30622:SF3">
    <property type="entry name" value="UNDECAPRENYL-DIPHOSPHATASE"/>
    <property type="match status" value="1"/>
</dbReference>
<comment type="miscellaneous">
    <text evidence="14">Bacitracin is thought to be involved in the inhibition of peptidoglycan synthesis by sequestering undecaprenyl diphosphate, thereby reducing the pool of lipid carrier available.</text>
</comment>
<comment type="subcellular location">
    <subcellularLocation>
        <location evidence="1 14">Cell membrane</location>
        <topology evidence="1 14">Multi-pass membrane protein</topology>
    </subcellularLocation>
</comment>
<dbReference type="NCBIfam" id="NF001390">
    <property type="entry name" value="PRK00281.1-4"/>
    <property type="match status" value="1"/>
</dbReference>
<proteinExistence type="inferred from homology"/>
<comment type="similarity">
    <text evidence="2 14">Belongs to the UppP family.</text>
</comment>
<evidence type="ECO:0000256" key="7">
    <source>
        <dbReference type="ARBA" id="ARBA00022801"/>
    </source>
</evidence>
<evidence type="ECO:0000256" key="4">
    <source>
        <dbReference type="ARBA" id="ARBA00021581"/>
    </source>
</evidence>
<dbReference type="GO" id="GO:0008360">
    <property type="term" value="P:regulation of cell shape"/>
    <property type="evidence" value="ECO:0007669"/>
    <property type="project" value="UniProtKB-KW"/>
</dbReference>
<evidence type="ECO:0000256" key="12">
    <source>
        <dbReference type="ARBA" id="ARBA00032932"/>
    </source>
</evidence>
<evidence type="ECO:0000256" key="13">
    <source>
        <dbReference type="ARBA" id="ARBA00047594"/>
    </source>
</evidence>
<dbReference type="Proteomes" id="UP000192721">
    <property type="component" value="Unassembled WGS sequence"/>
</dbReference>
<evidence type="ECO:0000256" key="14">
    <source>
        <dbReference type="HAMAP-Rule" id="MF_01006"/>
    </source>
</evidence>
<feature type="transmembrane region" description="Helical" evidence="14">
    <location>
        <begin position="108"/>
        <end position="129"/>
    </location>
</feature>
<evidence type="ECO:0000313" key="16">
    <source>
        <dbReference type="Proteomes" id="UP000192721"/>
    </source>
</evidence>
<evidence type="ECO:0000256" key="9">
    <source>
        <dbReference type="ARBA" id="ARBA00023136"/>
    </source>
</evidence>
<dbReference type="PANTHER" id="PTHR30622">
    <property type="entry name" value="UNDECAPRENYL-DIPHOSPHATASE"/>
    <property type="match status" value="1"/>
</dbReference>
<feature type="transmembrane region" description="Helical" evidence="14">
    <location>
        <begin position="250"/>
        <end position="269"/>
    </location>
</feature>
<keyword evidence="6 14" id="KW-0812">Transmembrane</keyword>
<dbReference type="NCBIfam" id="NF001389">
    <property type="entry name" value="PRK00281.1-2"/>
    <property type="match status" value="1"/>
</dbReference>
<dbReference type="GO" id="GO:0009252">
    <property type="term" value="P:peptidoglycan biosynthetic process"/>
    <property type="evidence" value="ECO:0007669"/>
    <property type="project" value="UniProtKB-KW"/>
</dbReference>
<dbReference type="Pfam" id="PF02673">
    <property type="entry name" value="BacA"/>
    <property type="match status" value="1"/>
</dbReference>
<dbReference type="GO" id="GO:0005886">
    <property type="term" value="C:plasma membrane"/>
    <property type="evidence" value="ECO:0007669"/>
    <property type="project" value="UniProtKB-SubCell"/>
</dbReference>
<dbReference type="GO" id="GO:0050380">
    <property type="term" value="F:undecaprenyl-diphosphatase activity"/>
    <property type="evidence" value="ECO:0007669"/>
    <property type="project" value="UniProtKB-UniRule"/>
</dbReference>
<dbReference type="HAMAP" id="MF_01006">
    <property type="entry name" value="Undec_diphosphatase"/>
    <property type="match status" value="1"/>
</dbReference>
<dbReference type="InterPro" id="IPR003824">
    <property type="entry name" value="UppP"/>
</dbReference>
<sequence>MDLMLLAKALLLGIVEGVTEFFPISSTGHLIVVGDLIGFQNNADVFEVVIQLGAILAVVWEYRQRFLSVAQGALQRDAQSLRFISNLLVAFMPAAVIGFFAIKAIKHYLFNPLTVALALVVGGIIILLVERRQRVPRVNSVDAMSWQDALKVGIAQVFAMVPGTSRSGSTIIGGMLFGLDRKVATEFSFFLAVPTMFAATFYDVYKHWHQFTAADVPVIGVGFIAAFISAFFAVRGLIRYVSSHNFNAFAWYRIVFGLVILATWQLGWVDWSV</sequence>
<name>A0A1W0CYV7_9NEIS</name>
<feature type="transmembrane region" description="Helical" evidence="14">
    <location>
        <begin position="83"/>
        <end position="102"/>
    </location>
</feature>
<evidence type="ECO:0000256" key="3">
    <source>
        <dbReference type="ARBA" id="ARBA00012374"/>
    </source>
</evidence>
<dbReference type="NCBIfam" id="TIGR00753">
    <property type="entry name" value="undec_PP_bacA"/>
    <property type="match status" value="1"/>
</dbReference>
<keyword evidence="14" id="KW-0133">Cell shape</keyword>
<dbReference type="AlphaFoldDB" id="A0A1W0CYV7"/>
<dbReference type="EC" id="3.6.1.27" evidence="3 14"/>
<feature type="transmembrane region" description="Helical" evidence="14">
    <location>
        <begin position="45"/>
        <end position="62"/>
    </location>
</feature>
<evidence type="ECO:0000256" key="2">
    <source>
        <dbReference type="ARBA" id="ARBA00010621"/>
    </source>
</evidence>
<evidence type="ECO:0000256" key="10">
    <source>
        <dbReference type="ARBA" id="ARBA00023251"/>
    </source>
</evidence>
<comment type="catalytic activity">
    <reaction evidence="13 14">
        <text>di-trans,octa-cis-undecaprenyl diphosphate + H2O = di-trans,octa-cis-undecaprenyl phosphate + phosphate + H(+)</text>
        <dbReference type="Rhea" id="RHEA:28094"/>
        <dbReference type="ChEBI" id="CHEBI:15377"/>
        <dbReference type="ChEBI" id="CHEBI:15378"/>
        <dbReference type="ChEBI" id="CHEBI:43474"/>
        <dbReference type="ChEBI" id="CHEBI:58405"/>
        <dbReference type="ChEBI" id="CHEBI:60392"/>
        <dbReference type="EC" id="3.6.1.27"/>
    </reaction>
</comment>
<dbReference type="EMBL" id="MUKV01000012">
    <property type="protein sequence ID" value="OQS39967.1"/>
    <property type="molecule type" value="Genomic_DNA"/>
</dbReference>
<protein>
    <recommendedName>
        <fullName evidence="4 14">Undecaprenyl-diphosphatase</fullName>
        <ecNumber evidence="3 14">3.6.1.27</ecNumber>
    </recommendedName>
    <alternativeName>
        <fullName evidence="12 14">Bacitracin resistance protein</fullName>
    </alternativeName>
    <alternativeName>
        <fullName evidence="11 14">Undecaprenyl pyrophosphate phosphatase</fullName>
    </alternativeName>
</protein>
<keyword evidence="10 14" id="KW-0046">Antibiotic resistance</keyword>
<keyword evidence="7 14" id="KW-0378">Hydrolase</keyword>
<keyword evidence="14" id="KW-0961">Cell wall biogenesis/degradation</keyword>
<evidence type="ECO:0000313" key="15">
    <source>
        <dbReference type="EMBL" id="OQS39967.1"/>
    </source>
</evidence>
<keyword evidence="9 14" id="KW-0472">Membrane</keyword>
<comment type="caution">
    <text evidence="15">The sequence shown here is derived from an EMBL/GenBank/DDBJ whole genome shotgun (WGS) entry which is preliminary data.</text>
</comment>
<evidence type="ECO:0000256" key="8">
    <source>
        <dbReference type="ARBA" id="ARBA00022989"/>
    </source>
</evidence>
<evidence type="ECO:0000256" key="6">
    <source>
        <dbReference type="ARBA" id="ARBA00022692"/>
    </source>
</evidence>
<dbReference type="GO" id="GO:0046677">
    <property type="term" value="P:response to antibiotic"/>
    <property type="evidence" value="ECO:0007669"/>
    <property type="project" value="UniProtKB-UniRule"/>
</dbReference>
<comment type="function">
    <text evidence="14">Catalyzes the dephosphorylation of undecaprenyl diphosphate (UPP). Confers resistance to bacitracin.</text>
</comment>
<keyword evidence="5 14" id="KW-1003">Cell membrane</keyword>
<evidence type="ECO:0000256" key="1">
    <source>
        <dbReference type="ARBA" id="ARBA00004651"/>
    </source>
</evidence>
<organism evidence="15 16">
    <name type="scientific">Chromobacterium haemolyticum</name>
    <dbReference type="NCBI Taxonomy" id="394935"/>
    <lineage>
        <taxon>Bacteria</taxon>
        <taxon>Pseudomonadati</taxon>
        <taxon>Pseudomonadota</taxon>
        <taxon>Betaproteobacteria</taxon>
        <taxon>Neisseriales</taxon>
        <taxon>Chromobacteriaceae</taxon>
        <taxon>Chromobacterium</taxon>
    </lineage>
</organism>
<gene>
    <name evidence="14" type="primary">uppP</name>
    <name evidence="15" type="ORF">B0T45_11555</name>
</gene>
<evidence type="ECO:0000256" key="5">
    <source>
        <dbReference type="ARBA" id="ARBA00022475"/>
    </source>
</evidence>
<dbReference type="RefSeq" id="WP_081555592.1">
    <property type="nucleotide sequence ID" value="NZ_CP109905.1"/>
</dbReference>
<dbReference type="GO" id="GO:0071555">
    <property type="term" value="P:cell wall organization"/>
    <property type="evidence" value="ECO:0007669"/>
    <property type="project" value="UniProtKB-KW"/>
</dbReference>
<reference evidence="15 16" key="1">
    <citation type="submission" date="2017-02" db="EMBL/GenBank/DDBJ databases">
        <title>Chromobacterium haemolyticum H5244.</title>
        <authorList>
            <person name="Gulvik C.A."/>
        </authorList>
    </citation>
    <scope>NUCLEOTIDE SEQUENCE [LARGE SCALE GENOMIC DNA]</scope>
    <source>
        <strain evidence="15 16">H5244</strain>
    </source>
</reference>
<keyword evidence="8 14" id="KW-1133">Transmembrane helix</keyword>
<feature type="transmembrane region" description="Helical" evidence="14">
    <location>
        <begin position="187"/>
        <end position="205"/>
    </location>
</feature>
<keyword evidence="14" id="KW-0573">Peptidoglycan synthesis</keyword>